<sequence length="632" mass="69911">MGLRRSSGALRAGSRNGPKRSNASSRGGISKRKHARADGDGDLNMDGGGRRSKKPDGKPSRPNARVSRGTSRNVQNFINHLNKGKKGPKTRSQDANLEFLRVGGLKKSKAAANEDGGLGDLLDFLERKASSFSKQDIAIKQANRVGDYVYIGARKRDAEELFKLNGFTFAGTQLEVIWVDDDTEKGNLAAQSKDTQEIRAQLQNILSQRYIGANKLLKLDALDQDPDLVTIGMFESRDRAIKTFRGLMSICDALFETDKEKQDAVESISLAGNNIDNVNQVDTVAKTFPHLKNLDMSNNQIASIESLKLWMGKFRHLETILLAGNPIETADPNYRAILLEWFPKLQNINNDQLRTPAHIAELEAKSKPKPWPNHGPDFRDVGGIGETFLLAFFNNIDNNRAGLVSMFYDEDSQWSVSVDTHSVRDANAPPPMPWSAYIKISRNLVKITHQNARVQRLFRGANSIRDAWTTLPPSRHPNIQQELTKYIMDSHPLQGLGDPSGQSPAGVDGLFIAVHGEFDEQDPNTKVTGKRSFSRTFILGPGKSGSNSVRVISDMLCLRAYSPLPNVFAPPAPSPEDHQAMIAELSRQTNMTAEYSEMCLTQANWDFNNALVSFNEKRAQLPPEAFATMAGT</sequence>
<reference evidence="1" key="1">
    <citation type="submission" date="2022-08" db="EMBL/GenBank/DDBJ databases">
        <title>Genome Sequence of Fusarium decemcellulare.</title>
        <authorList>
            <person name="Buettner E."/>
        </authorList>
    </citation>
    <scope>NUCLEOTIDE SEQUENCE</scope>
    <source>
        <strain evidence="1">Babe19</strain>
    </source>
</reference>
<keyword evidence="2" id="KW-1185">Reference proteome</keyword>
<evidence type="ECO:0000313" key="2">
    <source>
        <dbReference type="Proteomes" id="UP001148629"/>
    </source>
</evidence>
<comment type="caution">
    <text evidence="1">The sequence shown here is derived from an EMBL/GenBank/DDBJ whole genome shotgun (WGS) entry which is preliminary data.</text>
</comment>
<gene>
    <name evidence="1" type="ORF">NM208_g10369</name>
</gene>
<protein>
    <submittedName>
        <fullName evidence="1">Uncharacterized protein</fullName>
    </submittedName>
</protein>
<accession>A0ACC1RY83</accession>
<proteinExistence type="predicted"/>
<name>A0ACC1RY83_9HYPO</name>
<dbReference type="Proteomes" id="UP001148629">
    <property type="component" value="Unassembled WGS sequence"/>
</dbReference>
<dbReference type="EMBL" id="JANRMS010001457">
    <property type="protein sequence ID" value="KAJ3528104.1"/>
    <property type="molecule type" value="Genomic_DNA"/>
</dbReference>
<organism evidence="1 2">
    <name type="scientific">Fusarium decemcellulare</name>
    <dbReference type="NCBI Taxonomy" id="57161"/>
    <lineage>
        <taxon>Eukaryota</taxon>
        <taxon>Fungi</taxon>
        <taxon>Dikarya</taxon>
        <taxon>Ascomycota</taxon>
        <taxon>Pezizomycotina</taxon>
        <taxon>Sordariomycetes</taxon>
        <taxon>Hypocreomycetidae</taxon>
        <taxon>Hypocreales</taxon>
        <taxon>Nectriaceae</taxon>
        <taxon>Fusarium</taxon>
        <taxon>Fusarium decemcellulare species complex</taxon>
    </lineage>
</organism>
<evidence type="ECO:0000313" key="1">
    <source>
        <dbReference type="EMBL" id="KAJ3528104.1"/>
    </source>
</evidence>